<dbReference type="HAMAP" id="MF_00911">
    <property type="entry name" value="FtsQ_subfam"/>
    <property type="match status" value="1"/>
</dbReference>
<keyword evidence="5 9" id="KW-0812">Transmembrane</keyword>
<comment type="subcellular location">
    <subcellularLocation>
        <location evidence="9">Cell inner membrane</location>
        <topology evidence="9">Single-pass type II membrane protein</topology>
    </subcellularLocation>
    <subcellularLocation>
        <location evidence="1">Membrane</location>
    </subcellularLocation>
    <text evidence="9">Localizes to the division septum.</text>
</comment>
<name>A0ABU7XF37_9HYPH</name>
<dbReference type="PANTHER" id="PTHR35851">
    <property type="entry name" value="CELL DIVISION PROTEIN FTSQ"/>
    <property type="match status" value="1"/>
</dbReference>
<dbReference type="Pfam" id="PF03799">
    <property type="entry name" value="FtsQ_DivIB_C"/>
    <property type="match status" value="1"/>
</dbReference>
<reference evidence="11 12" key="1">
    <citation type="submission" date="2024-02" db="EMBL/GenBank/DDBJ databases">
        <authorList>
            <person name="Grouzdev D."/>
        </authorList>
    </citation>
    <scope>NUCLEOTIDE SEQUENCE [LARGE SCALE GENOMIC DNA]</scope>
    <source>
        <strain evidence="11 12">9N</strain>
    </source>
</reference>
<dbReference type="EMBL" id="JAZHYN010000008">
    <property type="protein sequence ID" value="MEF3365754.1"/>
    <property type="molecule type" value="Genomic_DNA"/>
</dbReference>
<gene>
    <name evidence="9" type="primary">ftsQ</name>
    <name evidence="11" type="ORF">V3H18_04315</name>
</gene>
<feature type="domain" description="POTRA" evidence="10">
    <location>
        <begin position="52"/>
        <end position="120"/>
    </location>
</feature>
<comment type="similarity">
    <text evidence="9">Belongs to the FtsQ/DivIB family. FtsQ subfamily.</text>
</comment>
<evidence type="ECO:0000256" key="8">
    <source>
        <dbReference type="ARBA" id="ARBA00023306"/>
    </source>
</evidence>
<evidence type="ECO:0000313" key="12">
    <source>
        <dbReference type="Proteomes" id="UP001350748"/>
    </source>
</evidence>
<keyword evidence="2 9" id="KW-1003">Cell membrane</keyword>
<evidence type="ECO:0000256" key="5">
    <source>
        <dbReference type="ARBA" id="ARBA00022692"/>
    </source>
</evidence>
<dbReference type="InterPro" id="IPR005548">
    <property type="entry name" value="Cell_div_FtsQ/DivIB_C"/>
</dbReference>
<keyword evidence="4 9" id="KW-0132">Cell division</keyword>
<evidence type="ECO:0000256" key="9">
    <source>
        <dbReference type="HAMAP-Rule" id="MF_00911"/>
    </source>
</evidence>
<dbReference type="PANTHER" id="PTHR35851:SF1">
    <property type="entry name" value="CELL DIVISION PROTEIN FTSQ"/>
    <property type="match status" value="1"/>
</dbReference>
<proteinExistence type="inferred from homology"/>
<dbReference type="Pfam" id="PF08478">
    <property type="entry name" value="POTRA_1"/>
    <property type="match status" value="1"/>
</dbReference>
<dbReference type="Gene3D" id="3.10.20.310">
    <property type="entry name" value="membrane protein fhac"/>
    <property type="match status" value="1"/>
</dbReference>
<dbReference type="RefSeq" id="WP_408631759.1">
    <property type="nucleotide sequence ID" value="NZ_JAZHYN010000008.1"/>
</dbReference>
<evidence type="ECO:0000313" key="11">
    <source>
        <dbReference type="EMBL" id="MEF3365754.1"/>
    </source>
</evidence>
<dbReference type="PROSITE" id="PS51779">
    <property type="entry name" value="POTRA"/>
    <property type="match status" value="1"/>
</dbReference>
<organism evidence="11 12">
    <name type="scientific">Methylocystis borbori</name>
    <dbReference type="NCBI Taxonomy" id="3118750"/>
    <lineage>
        <taxon>Bacteria</taxon>
        <taxon>Pseudomonadati</taxon>
        <taxon>Pseudomonadota</taxon>
        <taxon>Alphaproteobacteria</taxon>
        <taxon>Hyphomicrobiales</taxon>
        <taxon>Methylocystaceae</taxon>
        <taxon>Methylocystis</taxon>
    </lineage>
</organism>
<sequence length="268" mass="29068">MAFLARPGVGAVAVFAFFGLVGLCGFVENGGYADLVAHEGELYDIAARAAGFPVSAVTITGQSRLTERELLDAAGVGPRNSLPFLDAAALRDRLMALPLVKSARVMKLYPDRLIVAIEERQPSALWQRDGRVAVVSEDGVPIDELRDQRYLGLPFVVGEGAQKRLPEFAMLMKVAGDLAHRVKAGVLVAGRRWNFEMTNGVTVKLPETDPSGALETLARLQREARILDKDLMFIDLRIPDRVALRLTEDAAAAREAQLAPRKSSKHGG</sequence>
<evidence type="ECO:0000256" key="6">
    <source>
        <dbReference type="ARBA" id="ARBA00022989"/>
    </source>
</evidence>
<dbReference type="InterPro" id="IPR045335">
    <property type="entry name" value="FtsQ_C_sf"/>
</dbReference>
<accession>A0ABU7XF37</accession>
<dbReference type="Gene3D" id="3.40.50.11690">
    <property type="entry name" value="Cell division protein FtsQ/DivIB"/>
    <property type="match status" value="1"/>
</dbReference>
<evidence type="ECO:0000256" key="4">
    <source>
        <dbReference type="ARBA" id="ARBA00022618"/>
    </source>
</evidence>
<evidence type="ECO:0000259" key="10">
    <source>
        <dbReference type="PROSITE" id="PS51779"/>
    </source>
</evidence>
<evidence type="ECO:0000256" key="7">
    <source>
        <dbReference type="ARBA" id="ARBA00023136"/>
    </source>
</evidence>
<keyword evidence="7 9" id="KW-0472">Membrane</keyword>
<protein>
    <recommendedName>
        <fullName evidence="9">Cell division protein FtsQ</fullName>
    </recommendedName>
</protein>
<dbReference type="GO" id="GO:0051301">
    <property type="term" value="P:cell division"/>
    <property type="evidence" value="ECO:0007669"/>
    <property type="project" value="UniProtKB-KW"/>
</dbReference>
<dbReference type="InterPro" id="IPR034746">
    <property type="entry name" value="POTRA"/>
</dbReference>
<dbReference type="Proteomes" id="UP001350748">
    <property type="component" value="Unassembled WGS sequence"/>
</dbReference>
<comment type="caution">
    <text evidence="11">The sequence shown here is derived from an EMBL/GenBank/DDBJ whole genome shotgun (WGS) entry which is preliminary data.</text>
</comment>
<evidence type="ECO:0000256" key="3">
    <source>
        <dbReference type="ARBA" id="ARBA00022519"/>
    </source>
</evidence>
<keyword evidence="8 9" id="KW-0131">Cell cycle</keyword>
<evidence type="ECO:0000256" key="2">
    <source>
        <dbReference type="ARBA" id="ARBA00022475"/>
    </source>
</evidence>
<comment type="function">
    <text evidence="9">Essential cell division protein.</text>
</comment>
<dbReference type="InterPro" id="IPR026579">
    <property type="entry name" value="FtsQ"/>
</dbReference>
<keyword evidence="12" id="KW-1185">Reference proteome</keyword>
<keyword evidence="3 9" id="KW-0997">Cell inner membrane</keyword>
<dbReference type="InterPro" id="IPR013685">
    <property type="entry name" value="POTRA_FtsQ_type"/>
</dbReference>
<keyword evidence="6 9" id="KW-1133">Transmembrane helix</keyword>
<evidence type="ECO:0000256" key="1">
    <source>
        <dbReference type="ARBA" id="ARBA00004370"/>
    </source>
</evidence>